<dbReference type="Proteomes" id="UP001059617">
    <property type="component" value="Chromosome"/>
</dbReference>
<feature type="domain" description="Response regulatory" evidence="3">
    <location>
        <begin position="1"/>
        <end position="93"/>
    </location>
</feature>
<feature type="modified residue" description="4-aspartylphosphate" evidence="2">
    <location>
        <position position="29"/>
    </location>
</feature>
<evidence type="ECO:0000256" key="1">
    <source>
        <dbReference type="ARBA" id="ARBA00022553"/>
    </source>
</evidence>
<keyword evidence="5" id="KW-1185">Reference proteome</keyword>
<dbReference type="SUPFAM" id="SSF52172">
    <property type="entry name" value="CheY-like"/>
    <property type="match status" value="1"/>
</dbReference>
<dbReference type="InterPro" id="IPR050595">
    <property type="entry name" value="Bact_response_regulator"/>
</dbReference>
<dbReference type="PANTHER" id="PTHR44591:SF20">
    <property type="entry name" value="PROTEIN PILH"/>
    <property type="match status" value="1"/>
</dbReference>
<dbReference type="InterPro" id="IPR001789">
    <property type="entry name" value="Sig_transdc_resp-reg_receiver"/>
</dbReference>
<proteinExistence type="predicted"/>
<evidence type="ECO:0000256" key="2">
    <source>
        <dbReference type="PROSITE-ProRule" id="PRU00169"/>
    </source>
</evidence>
<dbReference type="Pfam" id="PF00072">
    <property type="entry name" value="Response_reg"/>
    <property type="match status" value="1"/>
</dbReference>
<dbReference type="PROSITE" id="PS50110">
    <property type="entry name" value="RESPONSE_REGULATORY"/>
    <property type="match status" value="1"/>
</dbReference>
<dbReference type="PANTHER" id="PTHR44591">
    <property type="entry name" value="STRESS RESPONSE REGULATOR PROTEIN 1"/>
    <property type="match status" value="1"/>
</dbReference>
<evidence type="ECO:0000259" key="3">
    <source>
        <dbReference type="PROSITE" id="PS50110"/>
    </source>
</evidence>
<dbReference type="Gene3D" id="3.40.50.2300">
    <property type="match status" value="1"/>
</dbReference>
<name>A0ABY5WBT9_9ACTN</name>
<gene>
    <name evidence="4" type="ORF">Dfulv_25460</name>
</gene>
<dbReference type="InterPro" id="IPR011006">
    <property type="entry name" value="CheY-like_superfamily"/>
</dbReference>
<reference evidence="4" key="1">
    <citation type="submission" date="2021-04" db="EMBL/GenBank/DDBJ databases">
        <authorList>
            <person name="Hartkoorn R.C."/>
            <person name="Beaudoing E."/>
            <person name="Hot D."/>
        </authorList>
    </citation>
    <scope>NUCLEOTIDE SEQUENCE</scope>
    <source>
        <strain evidence="4">NRRL B-16292</strain>
    </source>
</reference>
<keyword evidence="1 2" id="KW-0597">Phosphoprotein</keyword>
<accession>A0ABY5WBT9</accession>
<organism evidence="4 5">
    <name type="scientific">Dactylosporangium fulvum</name>
    <dbReference type="NCBI Taxonomy" id="53359"/>
    <lineage>
        <taxon>Bacteria</taxon>
        <taxon>Bacillati</taxon>
        <taxon>Actinomycetota</taxon>
        <taxon>Actinomycetes</taxon>
        <taxon>Micromonosporales</taxon>
        <taxon>Micromonosporaceae</taxon>
        <taxon>Dactylosporangium</taxon>
    </lineage>
</organism>
<evidence type="ECO:0000313" key="4">
    <source>
        <dbReference type="EMBL" id="UWP87532.1"/>
    </source>
</evidence>
<dbReference type="EMBL" id="CP073720">
    <property type="protein sequence ID" value="UWP87532.1"/>
    <property type="molecule type" value="Genomic_DNA"/>
</dbReference>
<reference evidence="4" key="2">
    <citation type="submission" date="2022-09" db="EMBL/GenBank/DDBJ databases">
        <title>Biosynthetic gene clusters of Dactylosporangioum fulvum.</title>
        <authorList>
            <person name="Caradec T."/>
        </authorList>
    </citation>
    <scope>NUCLEOTIDE SEQUENCE</scope>
    <source>
        <strain evidence="4">NRRL B-16292</strain>
    </source>
</reference>
<protein>
    <submittedName>
        <fullName evidence="4">Response regulator</fullName>
    </submittedName>
</protein>
<evidence type="ECO:0000313" key="5">
    <source>
        <dbReference type="Proteomes" id="UP001059617"/>
    </source>
</evidence>
<sequence length="95" mass="9801">MADEVAEAADVRSALAIAARERPDVVFLDLRMPGGDGTGFLAATAGDPDLSAVPVVVVTAADPADFTGLDRAAAVLAKEQLSRRAVAEVLTRIVR</sequence>